<dbReference type="Gene3D" id="3.20.20.80">
    <property type="entry name" value="Glycosidases"/>
    <property type="match status" value="1"/>
</dbReference>
<keyword evidence="8" id="KW-1185">Reference proteome</keyword>
<dbReference type="EMBL" id="CP138858">
    <property type="protein sequence ID" value="WPJ96697.1"/>
    <property type="molecule type" value="Genomic_DNA"/>
</dbReference>
<dbReference type="SUPFAM" id="SSF51445">
    <property type="entry name" value="(Trans)glycosidases"/>
    <property type="match status" value="1"/>
</dbReference>
<keyword evidence="2" id="KW-0378">Hydrolase</keyword>
<protein>
    <submittedName>
        <fullName evidence="7">Alpha-amylase family protein</fullName>
    </submittedName>
</protein>
<keyword evidence="4" id="KW-0326">Glycosidase</keyword>
<dbReference type="PANTHER" id="PTHR36447:SF2">
    <property type="entry name" value="BETA-GALACTOSIDASE YESZ"/>
    <property type="match status" value="1"/>
</dbReference>
<proteinExistence type="predicted"/>
<dbReference type="RefSeq" id="WP_319833554.1">
    <property type="nucleotide sequence ID" value="NZ_CP138858.1"/>
</dbReference>
<evidence type="ECO:0000256" key="2">
    <source>
        <dbReference type="ARBA" id="ARBA00022801"/>
    </source>
</evidence>
<dbReference type="Proteomes" id="UP001324993">
    <property type="component" value="Chromosome"/>
</dbReference>
<keyword evidence="3" id="KW-0862">Zinc</keyword>
<dbReference type="Pfam" id="PF02449">
    <property type="entry name" value="Glyco_hydro_42"/>
    <property type="match status" value="1"/>
</dbReference>
<accession>A0ABZ0RP69</accession>
<evidence type="ECO:0000259" key="6">
    <source>
        <dbReference type="Pfam" id="PF02449"/>
    </source>
</evidence>
<dbReference type="PANTHER" id="PTHR36447">
    <property type="entry name" value="BETA-GALACTOSIDASE GANA"/>
    <property type="match status" value="1"/>
</dbReference>
<reference evidence="7 8" key="1">
    <citation type="submission" date="2023-11" db="EMBL/GenBank/DDBJ databases">
        <title>Coraliomargarita sp. nov., isolated from marine algae.</title>
        <authorList>
            <person name="Lee J.K."/>
            <person name="Baek J.H."/>
            <person name="Kim J.M."/>
            <person name="Choi D.G."/>
            <person name="Jeon C.O."/>
        </authorList>
    </citation>
    <scope>NUCLEOTIDE SEQUENCE [LARGE SCALE GENOMIC DNA]</scope>
    <source>
        <strain evidence="7 8">J2-16</strain>
    </source>
</reference>
<feature type="domain" description="Glycoside hydrolase family 42 N-terminal" evidence="6">
    <location>
        <begin position="516"/>
        <end position="711"/>
    </location>
</feature>
<name>A0ABZ0RP69_9BACT</name>
<dbReference type="InterPro" id="IPR017853">
    <property type="entry name" value="GH"/>
</dbReference>
<dbReference type="Gene3D" id="3.40.50.880">
    <property type="match status" value="1"/>
</dbReference>
<evidence type="ECO:0000313" key="7">
    <source>
        <dbReference type="EMBL" id="WPJ96697.1"/>
    </source>
</evidence>
<evidence type="ECO:0000256" key="5">
    <source>
        <dbReference type="SAM" id="SignalP"/>
    </source>
</evidence>
<dbReference type="InterPro" id="IPR029062">
    <property type="entry name" value="Class_I_gatase-like"/>
</dbReference>
<keyword evidence="1" id="KW-0479">Metal-binding</keyword>
<sequence length="1191" mass="134826">MYSLKSHTSLRLSLGVLSCLAHSLTAAPTAPASAIIVPNSNSTAAWTIQADQQDTISMEEKDGVLQIDYSVAIEEPSVVYEKTRYKKSFYLNLKNPVPAVERKGRVVFEARGQDGSTQDRRGTVFIHPVLEDAHGERFSYEPYRVGLLERGEKDDWAQWTTRPFLAGEAGGAVSAVYTASGGDKNRWPDGELQLVGFEIQLQNNSSANQPGTKNGTIYLGRIQLETEQVTESAPWTYLDTLLDQSGDFELAWEVSPAFQALPVSEQSIHVNFDAEDEASRKQVIRMPEAGKWSNSWIRYQIRQSKSHNLVHSGAFRWEVNQPVDANPPITPADPTQAPVIGYTRINPDKNGSGVYTSDEAFQAHFRIFSDTNTATQLQWTLNTYAYKEIIEKGDVSLKAESNDYQDIWVDLPRPAGHNAFRLEYALLNAAGNIVDSGSHVLGIQLPKDDKLIRAGVIPHRDKIKQRPYNRITFHDGHSKKGTADILERFRHTLEEAGTLTRHITFMIDLAEFQILPGVYDFNLPDQILNTAADYGYGVTIRLAHAESKTPYLWLPYTRVRDFDGSVIEGHYVYHAFSMADGSYKQNWIDSFRALYDRYQDHSGFEGYYLMKPNGEWVLPEEIWYGKVADYSWRAERAFKDYLRKTLALSLEDLNQRWDTDYDSWEAVQQPKPMWELGSTPDLRAAWKDFSEFKQDLQEQWCIELGLGIREFDQNRIIISYGAPSSLIAKDGSKPIDYGHNGGNNYLKNEGKFIKAWDQGKGTGWVTEPHHPHRWAAYGDPGDMGWILDWSVFVMSAQAGGGGANLHVYYHPNPSYDLAAHFGGEYAYDRMLHYKHILAELHGLKIVEPIKQVATFYDPFTIMTKHRTTFHGREADMTRWFELLTQDSVPSESFREDKVDNYKVILSNPLDQVLSDQSVDTLTAAVRNGATLITGATTGRYSASGEGKDYPLLRSLGIPLPAGDYTIRGESIRADVLPAFQEALGRENIAFYTQDDMRRELESDEIAAHFTQWPYRWIPESDYFGYFAHNDIKAGEILAHFPDGGVALSKHQVGKGNVLVFWGTPDTTPKRNDNLLGKLSSWLGVTNPQADNPIPYMLEGEHLEMDRNYALLYQPEPGTYQQNLPNLPDGKWFVDELNSGDRLGYFDGATLRQSGIELDFEPKESPLKILRFIPAEKMGSSNWLKRYPDYTK</sequence>
<evidence type="ECO:0000256" key="1">
    <source>
        <dbReference type="ARBA" id="ARBA00022723"/>
    </source>
</evidence>
<keyword evidence="5" id="KW-0732">Signal</keyword>
<evidence type="ECO:0000256" key="3">
    <source>
        <dbReference type="ARBA" id="ARBA00022833"/>
    </source>
</evidence>
<evidence type="ECO:0000256" key="4">
    <source>
        <dbReference type="ARBA" id="ARBA00023295"/>
    </source>
</evidence>
<gene>
    <name evidence="7" type="ORF">SH580_03135</name>
</gene>
<feature type="signal peptide" evidence="5">
    <location>
        <begin position="1"/>
        <end position="21"/>
    </location>
</feature>
<evidence type="ECO:0000313" key="8">
    <source>
        <dbReference type="Proteomes" id="UP001324993"/>
    </source>
</evidence>
<dbReference type="InterPro" id="IPR013529">
    <property type="entry name" value="Glyco_hydro_42_N"/>
</dbReference>
<organism evidence="7 8">
    <name type="scientific">Coraliomargarita algicola</name>
    <dbReference type="NCBI Taxonomy" id="3092156"/>
    <lineage>
        <taxon>Bacteria</taxon>
        <taxon>Pseudomonadati</taxon>
        <taxon>Verrucomicrobiota</taxon>
        <taxon>Opitutia</taxon>
        <taxon>Puniceicoccales</taxon>
        <taxon>Coraliomargaritaceae</taxon>
        <taxon>Coraliomargarita</taxon>
    </lineage>
</organism>
<dbReference type="InterPro" id="IPR003476">
    <property type="entry name" value="Glyco_hydro_42"/>
</dbReference>
<feature type="chain" id="PRO_5047195887" evidence="5">
    <location>
        <begin position="22"/>
        <end position="1191"/>
    </location>
</feature>
<dbReference type="CDD" id="cd03143">
    <property type="entry name" value="A4_beta-galactosidase_middle_domain"/>
    <property type="match status" value="1"/>
</dbReference>